<feature type="transmembrane region" description="Helical" evidence="8">
    <location>
        <begin position="302"/>
        <end position="322"/>
    </location>
</feature>
<feature type="compositionally biased region" description="Polar residues" evidence="9">
    <location>
        <begin position="1"/>
        <end position="11"/>
    </location>
</feature>
<evidence type="ECO:0000256" key="5">
    <source>
        <dbReference type="ARBA" id="ARBA00022692"/>
    </source>
</evidence>
<dbReference type="GO" id="GO:0005886">
    <property type="term" value="C:plasma membrane"/>
    <property type="evidence" value="ECO:0007669"/>
    <property type="project" value="UniProtKB-SubCell"/>
</dbReference>
<keyword evidence="3" id="KW-0813">Transport</keyword>
<keyword evidence="7 8" id="KW-0472">Membrane</keyword>
<evidence type="ECO:0000313" key="11">
    <source>
        <dbReference type="Proteomes" id="UP000316213"/>
    </source>
</evidence>
<comment type="caution">
    <text evidence="10">The sequence shown here is derived from an EMBL/GenBank/DDBJ whole genome shotgun (WGS) entry which is preliminary data.</text>
</comment>
<feature type="transmembrane region" description="Helical" evidence="8">
    <location>
        <begin position="79"/>
        <end position="105"/>
    </location>
</feature>
<evidence type="ECO:0000256" key="9">
    <source>
        <dbReference type="SAM" id="MobiDB-lite"/>
    </source>
</evidence>
<dbReference type="PANTHER" id="PTHR30269">
    <property type="entry name" value="TRANSMEMBRANE PROTEIN YFCA"/>
    <property type="match status" value="1"/>
</dbReference>
<reference evidence="10 11" key="1">
    <citation type="submission" date="2019-02" db="EMBL/GenBank/DDBJ databases">
        <title>Deep-cultivation of Planctomycetes and their phenomic and genomic characterization uncovers novel biology.</title>
        <authorList>
            <person name="Wiegand S."/>
            <person name="Jogler M."/>
            <person name="Boedeker C."/>
            <person name="Pinto D."/>
            <person name="Vollmers J."/>
            <person name="Rivas-Marin E."/>
            <person name="Kohn T."/>
            <person name="Peeters S.H."/>
            <person name="Heuer A."/>
            <person name="Rast P."/>
            <person name="Oberbeckmann S."/>
            <person name="Bunk B."/>
            <person name="Jeske O."/>
            <person name="Meyerdierks A."/>
            <person name="Storesund J.E."/>
            <person name="Kallscheuer N."/>
            <person name="Luecker S."/>
            <person name="Lage O.M."/>
            <person name="Pohl T."/>
            <person name="Merkel B.J."/>
            <person name="Hornburger P."/>
            <person name="Mueller R.-W."/>
            <person name="Bruemmer F."/>
            <person name="Labrenz M."/>
            <person name="Spormann A.M."/>
            <person name="Op Den Camp H."/>
            <person name="Overmann J."/>
            <person name="Amann R."/>
            <person name="Jetten M.S.M."/>
            <person name="Mascher T."/>
            <person name="Medema M.H."/>
            <person name="Devos D.P."/>
            <person name="Kaster A.-K."/>
            <person name="Ovreas L."/>
            <person name="Rohde M."/>
            <person name="Galperin M.Y."/>
            <person name="Jogler C."/>
        </authorList>
    </citation>
    <scope>NUCLEOTIDE SEQUENCE [LARGE SCALE GENOMIC DNA]</scope>
    <source>
        <strain evidence="10 11">Pla100</strain>
    </source>
</reference>
<keyword evidence="4 8" id="KW-1003">Cell membrane</keyword>
<dbReference type="AlphaFoldDB" id="A0A5C6A4R9"/>
<keyword evidence="6 8" id="KW-1133">Transmembrane helix</keyword>
<gene>
    <name evidence="10" type="ORF">Pla100_39090</name>
</gene>
<evidence type="ECO:0000313" key="10">
    <source>
        <dbReference type="EMBL" id="TWT94298.1"/>
    </source>
</evidence>
<feature type="region of interest" description="Disordered" evidence="9">
    <location>
        <begin position="1"/>
        <end position="29"/>
    </location>
</feature>
<comment type="subcellular location">
    <subcellularLocation>
        <location evidence="1 8">Cell membrane</location>
        <topology evidence="1 8">Multi-pass membrane protein</topology>
    </subcellularLocation>
</comment>
<dbReference type="InterPro" id="IPR002781">
    <property type="entry name" value="TM_pro_TauE-like"/>
</dbReference>
<feature type="compositionally biased region" description="Basic residues" evidence="9">
    <location>
        <begin position="12"/>
        <end position="21"/>
    </location>
</feature>
<evidence type="ECO:0000256" key="1">
    <source>
        <dbReference type="ARBA" id="ARBA00004651"/>
    </source>
</evidence>
<name>A0A5C6A4R9_9BACT</name>
<feature type="transmembrane region" description="Helical" evidence="8">
    <location>
        <begin position="146"/>
        <end position="167"/>
    </location>
</feature>
<dbReference type="EMBL" id="SJPM01000008">
    <property type="protein sequence ID" value="TWT94298.1"/>
    <property type="molecule type" value="Genomic_DNA"/>
</dbReference>
<dbReference type="Pfam" id="PF01925">
    <property type="entry name" value="TauE"/>
    <property type="match status" value="1"/>
</dbReference>
<dbReference type="Proteomes" id="UP000316213">
    <property type="component" value="Unassembled WGS sequence"/>
</dbReference>
<proteinExistence type="inferred from homology"/>
<evidence type="ECO:0000256" key="8">
    <source>
        <dbReference type="RuleBase" id="RU363041"/>
    </source>
</evidence>
<protein>
    <recommendedName>
        <fullName evidence="8">Probable membrane transporter protein</fullName>
    </recommendedName>
</protein>
<evidence type="ECO:0000256" key="4">
    <source>
        <dbReference type="ARBA" id="ARBA00022475"/>
    </source>
</evidence>
<feature type="transmembrane region" description="Helical" evidence="8">
    <location>
        <begin position="205"/>
        <end position="231"/>
    </location>
</feature>
<dbReference type="InterPro" id="IPR052017">
    <property type="entry name" value="TSUP"/>
</dbReference>
<keyword evidence="11" id="KW-1185">Reference proteome</keyword>
<evidence type="ECO:0000256" key="3">
    <source>
        <dbReference type="ARBA" id="ARBA00022448"/>
    </source>
</evidence>
<feature type="transmembrane region" description="Helical" evidence="8">
    <location>
        <begin position="271"/>
        <end position="290"/>
    </location>
</feature>
<sequence>MTHPSLTQRVTKNQRHRQKRNLKTDASGCDADSIKSLQGKSTARLEQHRGSYDNGIPPRISRPSTRLTARLTEIFSLPFVWLVALLSIGIFVQSAAGFAAGLLVIPSMLWAGFSIPEAQASLIIATIPQNLWGVWSFRDASEPRRLLWPGLTRLTFLPIGVASLSYLESFSIVHLRQMVGLMVLVATSVMLGVNPKPRKHLHPGWGWLAFPLSGYFQGLVGIGGPPMVLWVQAHDWDTRQSRVFLFSMYLISIIPALGVLLWFFGGRIVPVSIATLVAIPWLLLMTYLGLKLGTAIGTRGLRYVTYGLLLLTGAAGLAAPWIS</sequence>
<feature type="region of interest" description="Disordered" evidence="9">
    <location>
        <begin position="40"/>
        <end position="59"/>
    </location>
</feature>
<evidence type="ECO:0000256" key="7">
    <source>
        <dbReference type="ARBA" id="ARBA00023136"/>
    </source>
</evidence>
<feature type="transmembrane region" description="Helical" evidence="8">
    <location>
        <begin position="174"/>
        <end position="193"/>
    </location>
</feature>
<dbReference type="PANTHER" id="PTHR30269:SF37">
    <property type="entry name" value="MEMBRANE TRANSPORTER PROTEIN"/>
    <property type="match status" value="1"/>
</dbReference>
<feature type="transmembrane region" description="Helical" evidence="8">
    <location>
        <begin position="243"/>
        <end position="265"/>
    </location>
</feature>
<accession>A0A5C6A4R9</accession>
<evidence type="ECO:0000256" key="2">
    <source>
        <dbReference type="ARBA" id="ARBA00009142"/>
    </source>
</evidence>
<organism evidence="10 11">
    <name type="scientific">Neorhodopirellula pilleata</name>
    <dbReference type="NCBI Taxonomy" id="2714738"/>
    <lineage>
        <taxon>Bacteria</taxon>
        <taxon>Pseudomonadati</taxon>
        <taxon>Planctomycetota</taxon>
        <taxon>Planctomycetia</taxon>
        <taxon>Pirellulales</taxon>
        <taxon>Pirellulaceae</taxon>
        <taxon>Neorhodopirellula</taxon>
    </lineage>
</organism>
<evidence type="ECO:0000256" key="6">
    <source>
        <dbReference type="ARBA" id="ARBA00022989"/>
    </source>
</evidence>
<comment type="similarity">
    <text evidence="2 8">Belongs to the 4-toluene sulfonate uptake permease (TSUP) (TC 2.A.102) family.</text>
</comment>
<keyword evidence="5 8" id="KW-0812">Transmembrane</keyword>